<keyword evidence="6" id="KW-0809">Transit peptide</keyword>
<evidence type="ECO:0000313" key="12">
    <source>
        <dbReference type="Proteomes" id="UP000602381"/>
    </source>
</evidence>
<evidence type="ECO:0000256" key="5">
    <source>
        <dbReference type="ARBA" id="ARBA00022832"/>
    </source>
</evidence>
<evidence type="ECO:0000256" key="6">
    <source>
        <dbReference type="ARBA" id="ARBA00022946"/>
    </source>
</evidence>
<evidence type="ECO:0000313" key="11">
    <source>
        <dbReference type="EMBL" id="GGO16600.1"/>
    </source>
</evidence>
<dbReference type="InterPro" id="IPR003231">
    <property type="entry name" value="ACP"/>
</dbReference>
<dbReference type="EMBL" id="BMOV01000012">
    <property type="protein sequence ID" value="GGO16600.1"/>
    <property type="molecule type" value="Genomic_DNA"/>
</dbReference>
<dbReference type="InterPro" id="IPR009081">
    <property type="entry name" value="PP-bd_ACP"/>
</dbReference>
<keyword evidence="9" id="KW-0275">Fatty acid biosynthesis</keyword>
<keyword evidence="1" id="KW-0813">Transport</keyword>
<keyword evidence="2" id="KW-0596">Phosphopantetheine</keyword>
<feature type="domain" description="Carrier" evidence="10">
    <location>
        <begin position="2"/>
        <end position="83"/>
    </location>
</feature>
<gene>
    <name evidence="11" type="ORF">GCM10007972_25850</name>
</gene>
<keyword evidence="12" id="KW-1185">Reference proteome</keyword>
<protein>
    <recommendedName>
        <fullName evidence="10">Carrier domain-containing protein</fullName>
    </recommendedName>
</protein>
<evidence type="ECO:0000259" key="10">
    <source>
        <dbReference type="PROSITE" id="PS50075"/>
    </source>
</evidence>
<keyword evidence="3" id="KW-0444">Lipid biosynthesis</keyword>
<evidence type="ECO:0000256" key="3">
    <source>
        <dbReference type="ARBA" id="ARBA00022516"/>
    </source>
</evidence>
<keyword evidence="8" id="KW-0443">Lipid metabolism</keyword>
<dbReference type="Pfam" id="PF00550">
    <property type="entry name" value="PP-binding"/>
    <property type="match status" value="1"/>
</dbReference>
<keyword evidence="4" id="KW-0597">Phosphoprotein</keyword>
<evidence type="ECO:0000256" key="7">
    <source>
        <dbReference type="ARBA" id="ARBA00022982"/>
    </source>
</evidence>
<comment type="caution">
    <text evidence="11">The sequence shown here is derived from an EMBL/GenBank/DDBJ whole genome shotgun (WGS) entry which is preliminary data.</text>
</comment>
<organism evidence="11 12">
    <name type="scientific">Iodidimonas muriae</name>
    <dbReference type="NCBI Taxonomy" id="261467"/>
    <lineage>
        <taxon>Bacteria</taxon>
        <taxon>Pseudomonadati</taxon>
        <taxon>Pseudomonadota</taxon>
        <taxon>Alphaproteobacteria</taxon>
        <taxon>Iodidimonadales</taxon>
        <taxon>Iodidimonadaceae</taxon>
        <taxon>Iodidimonas</taxon>
    </lineage>
</organism>
<dbReference type="Gene3D" id="1.10.1200.10">
    <property type="entry name" value="ACP-like"/>
    <property type="match status" value="1"/>
</dbReference>
<keyword evidence="7" id="KW-0249">Electron transport</keyword>
<dbReference type="PANTHER" id="PTHR20863:SF28">
    <property type="entry name" value="ACYL CARRIER PROTEIN, MITOCHONDRIAL"/>
    <property type="match status" value="1"/>
</dbReference>
<evidence type="ECO:0000256" key="9">
    <source>
        <dbReference type="ARBA" id="ARBA00023160"/>
    </source>
</evidence>
<accession>A0ABQ2LFZ0</accession>
<keyword evidence="5" id="KW-0276">Fatty acid metabolism</keyword>
<evidence type="ECO:0000256" key="1">
    <source>
        <dbReference type="ARBA" id="ARBA00022448"/>
    </source>
</evidence>
<evidence type="ECO:0000256" key="4">
    <source>
        <dbReference type="ARBA" id="ARBA00022553"/>
    </source>
</evidence>
<evidence type="ECO:0000256" key="8">
    <source>
        <dbReference type="ARBA" id="ARBA00023098"/>
    </source>
</evidence>
<evidence type="ECO:0000256" key="2">
    <source>
        <dbReference type="ARBA" id="ARBA00022450"/>
    </source>
</evidence>
<name>A0ABQ2LFZ0_9PROT</name>
<dbReference type="SUPFAM" id="SSF47336">
    <property type="entry name" value="ACP-like"/>
    <property type="match status" value="1"/>
</dbReference>
<dbReference type="Proteomes" id="UP000602381">
    <property type="component" value="Unassembled WGS sequence"/>
</dbReference>
<dbReference type="InterPro" id="IPR036736">
    <property type="entry name" value="ACP-like_sf"/>
</dbReference>
<dbReference type="PANTHER" id="PTHR20863">
    <property type="entry name" value="ACYL CARRIER PROTEIN"/>
    <property type="match status" value="1"/>
</dbReference>
<dbReference type="PROSITE" id="PS50075">
    <property type="entry name" value="CARRIER"/>
    <property type="match status" value="1"/>
</dbReference>
<proteinExistence type="predicted"/>
<reference evidence="12" key="1">
    <citation type="journal article" date="2019" name="Int. J. Syst. Evol. Microbiol.">
        <title>The Global Catalogue of Microorganisms (GCM) 10K type strain sequencing project: providing services to taxonomists for standard genome sequencing and annotation.</title>
        <authorList>
            <consortium name="The Broad Institute Genomics Platform"/>
            <consortium name="The Broad Institute Genome Sequencing Center for Infectious Disease"/>
            <person name="Wu L."/>
            <person name="Ma J."/>
        </authorList>
    </citation>
    <scope>NUCLEOTIDE SEQUENCE [LARGE SCALE GENOMIC DNA]</scope>
    <source>
        <strain evidence="12">JCM 17843</strain>
    </source>
</reference>
<sequence>MSDMGLSKDVIYGRICQLIEPFNKKSVPLTPQTTFANDLDFDSLTVMDLVAAIEDEFDIVLPLNMLPDLETIQQVTDAVEKIIKG</sequence>